<dbReference type="InterPro" id="IPR006016">
    <property type="entry name" value="UspA"/>
</dbReference>
<dbReference type="InterPro" id="IPR014729">
    <property type="entry name" value="Rossmann-like_a/b/a_fold"/>
</dbReference>
<name>A0ABT1P903_9ACTN</name>
<protein>
    <submittedName>
        <fullName evidence="3">Universal stress protein</fullName>
    </submittedName>
</protein>
<feature type="domain" description="UspA" evidence="2">
    <location>
        <begin position="147"/>
        <end position="285"/>
    </location>
</feature>
<feature type="domain" description="UspA" evidence="2">
    <location>
        <begin position="1"/>
        <end position="132"/>
    </location>
</feature>
<dbReference type="PRINTS" id="PR01438">
    <property type="entry name" value="UNVRSLSTRESS"/>
</dbReference>
<dbReference type="Pfam" id="PF00582">
    <property type="entry name" value="Usp"/>
    <property type="match status" value="2"/>
</dbReference>
<dbReference type="RefSeq" id="WP_255925240.1">
    <property type="nucleotide sequence ID" value="NZ_JANFNH010000002.1"/>
</dbReference>
<proteinExistence type="inferred from homology"/>
<evidence type="ECO:0000259" key="2">
    <source>
        <dbReference type="Pfam" id="PF00582"/>
    </source>
</evidence>
<dbReference type="Proteomes" id="UP001206206">
    <property type="component" value="Unassembled WGS sequence"/>
</dbReference>
<gene>
    <name evidence="3" type="ORF">NON19_04370</name>
</gene>
<reference evidence="3 4" key="1">
    <citation type="submission" date="2022-06" db="EMBL/GenBank/DDBJ databases">
        <title>Draft genome sequence of type strain Streptomyces rubrisoli DSM 42083.</title>
        <authorList>
            <person name="Duangmal K."/>
            <person name="Klaysubun C."/>
        </authorList>
    </citation>
    <scope>NUCLEOTIDE SEQUENCE [LARGE SCALE GENOMIC DNA]</scope>
    <source>
        <strain evidence="3 4">DSM 42083</strain>
    </source>
</reference>
<dbReference type="Gene3D" id="3.40.50.620">
    <property type="entry name" value="HUPs"/>
    <property type="match status" value="2"/>
</dbReference>
<accession>A0ABT1P903</accession>
<comment type="caution">
    <text evidence="3">The sequence shown here is derived from an EMBL/GenBank/DDBJ whole genome shotgun (WGS) entry which is preliminary data.</text>
</comment>
<dbReference type="InterPro" id="IPR006015">
    <property type="entry name" value="Universal_stress_UspA"/>
</dbReference>
<sequence length="287" mass="30304">MVRPITVGMNGSAASLAAAHWAADEAYLRDLPLRLVYAWEWLPSQQGAGGQQTWPDRILNEAATRIQSRHPGVPVAVDGIENLPVKALVAAALESELLVLGSRGLGGVHGFLTGSVAQGVVARAERPVVLVRAGVEPPGGGARDDRRAVVAGIDLDHLCEPVVAFAVDAAAVHATALRAIRVWHAPALYDYAAGGVDAEAADTAEQQERQELSAVLRPWREKFPRLTVREEVVAGTPVEHLVAAARDAALLVVGRRTQRAPMGTRLGAVGHAVLHHAPCPIAVVPHE</sequence>
<dbReference type="PANTHER" id="PTHR46553:SF3">
    <property type="entry name" value="ADENINE NUCLEOTIDE ALPHA HYDROLASES-LIKE SUPERFAMILY PROTEIN"/>
    <property type="match status" value="1"/>
</dbReference>
<organism evidence="3 4">
    <name type="scientific">Streptantibioticus rubrisoli</name>
    <dbReference type="NCBI Taxonomy" id="1387313"/>
    <lineage>
        <taxon>Bacteria</taxon>
        <taxon>Bacillati</taxon>
        <taxon>Actinomycetota</taxon>
        <taxon>Actinomycetes</taxon>
        <taxon>Kitasatosporales</taxon>
        <taxon>Streptomycetaceae</taxon>
        <taxon>Streptantibioticus</taxon>
    </lineage>
</organism>
<keyword evidence="4" id="KW-1185">Reference proteome</keyword>
<dbReference type="SUPFAM" id="SSF52402">
    <property type="entry name" value="Adenine nucleotide alpha hydrolases-like"/>
    <property type="match status" value="2"/>
</dbReference>
<evidence type="ECO:0000256" key="1">
    <source>
        <dbReference type="ARBA" id="ARBA00008791"/>
    </source>
</evidence>
<evidence type="ECO:0000313" key="4">
    <source>
        <dbReference type="Proteomes" id="UP001206206"/>
    </source>
</evidence>
<dbReference type="EMBL" id="JANFNH010000002">
    <property type="protein sequence ID" value="MCQ4041281.1"/>
    <property type="molecule type" value="Genomic_DNA"/>
</dbReference>
<comment type="similarity">
    <text evidence="1">Belongs to the universal stress protein A family.</text>
</comment>
<dbReference type="PANTHER" id="PTHR46553">
    <property type="entry name" value="ADENINE NUCLEOTIDE ALPHA HYDROLASES-LIKE SUPERFAMILY PROTEIN"/>
    <property type="match status" value="1"/>
</dbReference>
<evidence type="ECO:0000313" key="3">
    <source>
        <dbReference type="EMBL" id="MCQ4041281.1"/>
    </source>
</evidence>